<dbReference type="RefSeq" id="WP_387890897.1">
    <property type="nucleotide sequence ID" value="NZ_JBIAWJ010000019.1"/>
</dbReference>
<organism evidence="1 2">
    <name type="scientific">Streptomyces bluensis</name>
    <dbReference type="NCBI Taxonomy" id="33897"/>
    <lineage>
        <taxon>Bacteria</taxon>
        <taxon>Bacillati</taxon>
        <taxon>Actinomycetota</taxon>
        <taxon>Actinomycetes</taxon>
        <taxon>Kitasatosporales</taxon>
        <taxon>Streptomycetaceae</taxon>
        <taxon>Streptomyces</taxon>
    </lineage>
</organism>
<sequence>MTTREPSVLRTGIHDPLHLPHDSWRRLYGLTCVRCGGGQGLPPGGHAYTQHPDGARLGWAVQICTDCEHCSKSANSKLS</sequence>
<keyword evidence="2" id="KW-1185">Reference proteome</keyword>
<dbReference type="EMBL" id="JBIAWJ010000019">
    <property type="protein sequence ID" value="MFF4525590.1"/>
    <property type="molecule type" value="Genomic_DNA"/>
</dbReference>
<gene>
    <name evidence="1" type="ORF">ACFY1D_29810</name>
</gene>
<evidence type="ECO:0000313" key="1">
    <source>
        <dbReference type="EMBL" id="MFF4525590.1"/>
    </source>
</evidence>
<name>A0ABW6UTY7_9ACTN</name>
<reference evidence="1 2" key="1">
    <citation type="submission" date="2024-10" db="EMBL/GenBank/DDBJ databases">
        <title>The Natural Products Discovery Center: Release of the First 8490 Sequenced Strains for Exploring Actinobacteria Biosynthetic Diversity.</title>
        <authorList>
            <person name="Kalkreuter E."/>
            <person name="Kautsar S.A."/>
            <person name="Yang D."/>
            <person name="Bader C.D."/>
            <person name="Teijaro C.N."/>
            <person name="Fluegel L."/>
            <person name="Davis C.M."/>
            <person name="Simpson J.R."/>
            <person name="Lauterbach L."/>
            <person name="Steele A.D."/>
            <person name="Gui C."/>
            <person name="Meng S."/>
            <person name="Li G."/>
            <person name="Viehrig K."/>
            <person name="Ye F."/>
            <person name="Su P."/>
            <person name="Kiefer A.F."/>
            <person name="Nichols A."/>
            <person name="Cepeda A.J."/>
            <person name="Yan W."/>
            <person name="Fan B."/>
            <person name="Jiang Y."/>
            <person name="Adhikari A."/>
            <person name="Zheng C.-J."/>
            <person name="Schuster L."/>
            <person name="Cowan T.M."/>
            <person name="Smanski M.J."/>
            <person name="Chevrette M.G."/>
            <person name="De Carvalho L.P.S."/>
            <person name="Shen B."/>
        </authorList>
    </citation>
    <scope>NUCLEOTIDE SEQUENCE [LARGE SCALE GENOMIC DNA]</scope>
    <source>
        <strain evidence="1 2">NPDC001390</strain>
    </source>
</reference>
<accession>A0ABW6UTY7</accession>
<evidence type="ECO:0008006" key="3">
    <source>
        <dbReference type="Google" id="ProtNLM"/>
    </source>
</evidence>
<dbReference type="Proteomes" id="UP001602058">
    <property type="component" value="Unassembled WGS sequence"/>
</dbReference>
<evidence type="ECO:0000313" key="2">
    <source>
        <dbReference type="Proteomes" id="UP001602058"/>
    </source>
</evidence>
<protein>
    <recommendedName>
        <fullName evidence="3">HNH endonuclease</fullName>
    </recommendedName>
</protein>
<comment type="caution">
    <text evidence="1">The sequence shown here is derived from an EMBL/GenBank/DDBJ whole genome shotgun (WGS) entry which is preliminary data.</text>
</comment>
<proteinExistence type="predicted"/>